<dbReference type="GO" id="GO:0004984">
    <property type="term" value="F:olfactory receptor activity"/>
    <property type="evidence" value="ECO:0007669"/>
    <property type="project" value="InterPro"/>
</dbReference>
<dbReference type="InterPro" id="IPR004117">
    <property type="entry name" value="7tm6_olfct_rcpt"/>
</dbReference>
<sequence>MNMDEVKDLVKKIKSRKVNDAANNTKCEREAMQEIIDFIEFFGKVLGWKCSYEWTSKRNVRHWFAVLLLSFFWSQIIYTQIMHCVNGQYKRILETFAVYGGAASCGLRIRCYVKFNKEITALHNFSFKITRQAGSLTEQIEKQQRRNLKVYKFICMAEISSLMVFSYNPLKSFFFRGEYFSLLPIEMIFIDQTELTGFLIANALMSVMGVVLVWSSMFVAMNFVASISNYSILVDVIEYDIRQLDTFWENPTTTSLSERHMFLRNICQKCQDKDNFIAEVKNIFDETIFFYFSVVYISQIVCLYEVEMENWMPGYGLAYGMFVEMLFHCCFGTKVTVVNDRMHYILTQSKWYTYDQHSQKIFLDLLNSNMNSQELWIGPLTPLSVTTGITIVKSIYSYYTFLAEAV</sequence>
<comment type="caution">
    <text evidence="10">Lacks conserved residue(s) required for the propagation of feature annotation.</text>
</comment>
<evidence type="ECO:0000256" key="3">
    <source>
        <dbReference type="ARBA" id="ARBA00022606"/>
    </source>
</evidence>
<keyword evidence="8 10" id="KW-0675">Receptor</keyword>
<dbReference type="Pfam" id="PF02949">
    <property type="entry name" value="7tm_6"/>
    <property type="match status" value="1"/>
</dbReference>
<keyword evidence="3 10" id="KW-0716">Sensory transduction</keyword>
<keyword evidence="4 10" id="KW-0812">Transmembrane</keyword>
<protein>
    <recommendedName>
        <fullName evidence="10">Odorant receptor</fullName>
    </recommendedName>
</protein>
<dbReference type="PANTHER" id="PTHR21137">
    <property type="entry name" value="ODORANT RECEPTOR"/>
    <property type="match status" value="1"/>
</dbReference>
<evidence type="ECO:0000256" key="10">
    <source>
        <dbReference type="RuleBase" id="RU351113"/>
    </source>
</evidence>
<organism evidence="11">
    <name type="scientific">Bradysia odoriphaga</name>
    <dbReference type="NCBI Taxonomy" id="1564500"/>
    <lineage>
        <taxon>Eukaryota</taxon>
        <taxon>Metazoa</taxon>
        <taxon>Ecdysozoa</taxon>
        <taxon>Arthropoda</taxon>
        <taxon>Hexapoda</taxon>
        <taxon>Insecta</taxon>
        <taxon>Pterygota</taxon>
        <taxon>Neoptera</taxon>
        <taxon>Endopterygota</taxon>
        <taxon>Diptera</taxon>
        <taxon>Nematocera</taxon>
        <taxon>Sciaroidea</taxon>
        <taxon>Sciaridae</taxon>
        <taxon>Bradysia</taxon>
    </lineage>
</organism>
<evidence type="ECO:0000256" key="1">
    <source>
        <dbReference type="ARBA" id="ARBA00004651"/>
    </source>
</evidence>
<comment type="similarity">
    <text evidence="10">Belongs to the insect chemoreceptor superfamily. Heteromeric odorant receptor channel (TC 1.A.69) family.</text>
</comment>
<evidence type="ECO:0000313" key="11">
    <source>
        <dbReference type="EMBL" id="QGW45436.1"/>
    </source>
</evidence>
<keyword evidence="5 10" id="KW-0552">Olfaction</keyword>
<dbReference type="PANTHER" id="PTHR21137:SF35">
    <property type="entry name" value="ODORANT RECEPTOR 19A-RELATED"/>
    <property type="match status" value="1"/>
</dbReference>
<dbReference type="GO" id="GO:0005886">
    <property type="term" value="C:plasma membrane"/>
    <property type="evidence" value="ECO:0007669"/>
    <property type="project" value="UniProtKB-SubCell"/>
</dbReference>
<name>A0A6B9CFX6_9DIPT</name>
<keyword evidence="2" id="KW-1003">Cell membrane</keyword>
<evidence type="ECO:0000256" key="4">
    <source>
        <dbReference type="ARBA" id="ARBA00022692"/>
    </source>
</evidence>
<evidence type="ECO:0000256" key="9">
    <source>
        <dbReference type="ARBA" id="ARBA00023224"/>
    </source>
</evidence>
<evidence type="ECO:0000256" key="7">
    <source>
        <dbReference type="ARBA" id="ARBA00023136"/>
    </source>
</evidence>
<comment type="subcellular location">
    <subcellularLocation>
        <location evidence="1 10">Cell membrane</location>
        <topology evidence="1 10">Multi-pass membrane protein</topology>
    </subcellularLocation>
</comment>
<reference evidence="11" key="1">
    <citation type="submission" date="2018-11" db="EMBL/GenBank/DDBJ databases">
        <authorList>
            <person name="Zhao Y."/>
            <person name="Mu W."/>
            <person name="Zhou C."/>
        </authorList>
    </citation>
    <scope>NUCLEOTIDE SEQUENCE</scope>
</reference>
<accession>A0A6B9CFX6</accession>
<evidence type="ECO:0000256" key="8">
    <source>
        <dbReference type="ARBA" id="ARBA00023170"/>
    </source>
</evidence>
<evidence type="ECO:0000256" key="5">
    <source>
        <dbReference type="ARBA" id="ARBA00022725"/>
    </source>
</evidence>
<dbReference type="AlphaFoldDB" id="A0A6B9CFX6"/>
<proteinExistence type="evidence at transcript level"/>
<keyword evidence="7 10" id="KW-0472">Membrane</keyword>
<dbReference type="GO" id="GO:0007165">
    <property type="term" value="P:signal transduction"/>
    <property type="evidence" value="ECO:0007669"/>
    <property type="project" value="UniProtKB-KW"/>
</dbReference>
<feature type="transmembrane region" description="Helical" evidence="10">
    <location>
        <begin position="288"/>
        <end position="306"/>
    </location>
</feature>
<dbReference type="EMBL" id="MK249022">
    <property type="protein sequence ID" value="QGW45436.1"/>
    <property type="molecule type" value="mRNA"/>
</dbReference>
<feature type="transmembrane region" description="Helical" evidence="10">
    <location>
        <begin position="62"/>
        <end position="81"/>
    </location>
</feature>
<keyword evidence="6 10" id="KW-1133">Transmembrane helix</keyword>
<evidence type="ECO:0000256" key="6">
    <source>
        <dbReference type="ARBA" id="ARBA00022989"/>
    </source>
</evidence>
<feature type="transmembrane region" description="Helical" evidence="10">
    <location>
        <begin position="150"/>
        <end position="167"/>
    </location>
</feature>
<dbReference type="GO" id="GO:0005549">
    <property type="term" value="F:odorant binding"/>
    <property type="evidence" value="ECO:0007669"/>
    <property type="project" value="InterPro"/>
</dbReference>
<evidence type="ECO:0000256" key="2">
    <source>
        <dbReference type="ARBA" id="ARBA00022475"/>
    </source>
</evidence>
<keyword evidence="9 10" id="KW-0807">Transducer</keyword>
<feature type="transmembrane region" description="Helical" evidence="10">
    <location>
        <begin position="197"/>
        <end position="221"/>
    </location>
</feature>